<evidence type="ECO:0000313" key="2">
    <source>
        <dbReference type="EMBL" id="PUZ64020.1"/>
    </source>
</evidence>
<protein>
    <submittedName>
        <fullName evidence="2">Uncharacterized protein</fullName>
    </submittedName>
</protein>
<keyword evidence="3" id="KW-1185">Reference proteome</keyword>
<reference evidence="2 3" key="1">
    <citation type="submission" date="2018-04" db="EMBL/GenBank/DDBJ databases">
        <title>WGS assembly of Panicum hallii var. hallii HAL2.</title>
        <authorList>
            <person name="Lovell J."/>
            <person name="Jenkins J."/>
            <person name="Lowry D."/>
            <person name="Mamidi S."/>
            <person name="Sreedasyam A."/>
            <person name="Weng X."/>
            <person name="Barry K."/>
            <person name="Bonette J."/>
            <person name="Campitelli B."/>
            <person name="Daum C."/>
            <person name="Gordon S."/>
            <person name="Gould B."/>
            <person name="Lipzen A."/>
            <person name="MacQueen A."/>
            <person name="Palacio-Mejia J."/>
            <person name="Plott C."/>
            <person name="Shakirov E."/>
            <person name="Shu S."/>
            <person name="Yoshinaga Y."/>
            <person name="Zane M."/>
            <person name="Rokhsar D."/>
            <person name="Grimwood J."/>
            <person name="Schmutz J."/>
            <person name="Juenger T."/>
        </authorList>
    </citation>
    <scope>NUCLEOTIDE SEQUENCE [LARGE SCALE GENOMIC DNA]</scope>
    <source>
        <strain evidence="3">cv. HAL2</strain>
    </source>
</reference>
<dbReference type="Proteomes" id="UP000244336">
    <property type="component" value="Chromosome 3"/>
</dbReference>
<dbReference type="EMBL" id="CM009751">
    <property type="protein sequence ID" value="PUZ64020.1"/>
    <property type="molecule type" value="Genomic_DNA"/>
</dbReference>
<feature type="region of interest" description="Disordered" evidence="1">
    <location>
        <begin position="1"/>
        <end position="59"/>
    </location>
</feature>
<organism evidence="2 3">
    <name type="scientific">Panicum hallii var. hallii</name>
    <dbReference type="NCBI Taxonomy" id="1504633"/>
    <lineage>
        <taxon>Eukaryota</taxon>
        <taxon>Viridiplantae</taxon>
        <taxon>Streptophyta</taxon>
        <taxon>Embryophyta</taxon>
        <taxon>Tracheophyta</taxon>
        <taxon>Spermatophyta</taxon>
        <taxon>Magnoliopsida</taxon>
        <taxon>Liliopsida</taxon>
        <taxon>Poales</taxon>
        <taxon>Poaceae</taxon>
        <taxon>PACMAD clade</taxon>
        <taxon>Panicoideae</taxon>
        <taxon>Panicodae</taxon>
        <taxon>Paniceae</taxon>
        <taxon>Panicinae</taxon>
        <taxon>Panicum</taxon>
        <taxon>Panicum sect. Panicum</taxon>
    </lineage>
</organism>
<dbReference type="AlphaFoldDB" id="A0A2T7E868"/>
<gene>
    <name evidence="2" type="ORF">GQ55_3G110900</name>
</gene>
<sequence length="131" mass="13798">MAQRTSELHPYGCNTTVQNSDRNPRPPSQPMAACRSATRQERPSTSSARCWRNPRRDASGVAPSLVDLAIDGPHRVTVDVLYLLDSKALRGTSGAVRIAGAVSVHAGVGSSSDTPAITSRPCACSHSIAFA</sequence>
<evidence type="ECO:0000313" key="3">
    <source>
        <dbReference type="Proteomes" id="UP000244336"/>
    </source>
</evidence>
<evidence type="ECO:0000256" key="1">
    <source>
        <dbReference type="SAM" id="MobiDB-lite"/>
    </source>
</evidence>
<accession>A0A2T7E868</accession>
<name>A0A2T7E868_9POAL</name>
<proteinExistence type="predicted"/>
<dbReference type="Gramene" id="PUZ64020">
    <property type="protein sequence ID" value="PUZ64020"/>
    <property type="gene ID" value="GQ55_3G110900"/>
</dbReference>